<comment type="similarity">
    <text evidence="1">Belongs to the LysR transcriptional regulatory family.</text>
</comment>
<sequence length="313" mass="33480">MDPARLLVLLAVRDQGSVTRAAEHLGRTPPAVSQQLARLEAEAGAQLLDRRPHGARLTPLGQRLADHAERIADALRRAADDTADYLDQHRDRLRLGAFPTAGLALLPEVLAALRHRHPEAELSVVDLGPVEGLALVAEHELDVALVGEYGIPLEPPAGVRLIPLIDDPIHAVLPTGHPLADRPRPRLGDFATDAWACAPPDLPNRAQLERTTRAQGFLPTAPFESESYAVAEAVVSAGVAVSFIPRLAISGTAGTVHRPLAEPELFRRIHAVVPASTRHAPLTSVCLRLLEDICADLTARFGATKKQGPNGPC</sequence>
<reference evidence="6 7" key="1">
    <citation type="journal article" date="2019" name="Int. J. Syst. Evol. Microbiol.">
        <title>The Global Catalogue of Microorganisms (GCM) 10K type strain sequencing project: providing services to taxonomists for standard genome sequencing and annotation.</title>
        <authorList>
            <consortium name="The Broad Institute Genomics Platform"/>
            <consortium name="The Broad Institute Genome Sequencing Center for Infectious Disease"/>
            <person name="Wu L."/>
            <person name="Ma J."/>
        </authorList>
    </citation>
    <scope>NUCLEOTIDE SEQUENCE [LARGE SCALE GENOMIC DNA]</scope>
    <source>
        <strain evidence="6 7">JCM 9383</strain>
    </source>
</reference>
<dbReference type="CDD" id="cd00090">
    <property type="entry name" value="HTH_ARSR"/>
    <property type="match status" value="1"/>
</dbReference>
<dbReference type="PRINTS" id="PR00039">
    <property type="entry name" value="HTHLYSR"/>
</dbReference>
<dbReference type="Pfam" id="PF03466">
    <property type="entry name" value="LysR_substrate"/>
    <property type="match status" value="1"/>
</dbReference>
<keyword evidence="2" id="KW-0805">Transcription regulation</keyword>
<dbReference type="Gene3D" id="1.10.10.10">
    <property type="entry name" value="Winged helix-like DNA-binding domain superfamily/Winged helix DNA-binding domain"/>
    <property type="match status" value="1"/>
</dbReference>
<evidence type="ECO:0000256" key="4">
    <source>
        <dbReference type="ARBA" id="ARBA00023163"/>
    </source>
</evidence>
<comment type="caution">
    <text evidence="6">The sequence shown here is derived from an EMBL/GenBank/DDBJ whole genome shotgun (WGS) entry which is preliminary data.</text>
</comment>
<dbReference type="EMBL" id="BAAAUX010000005">
    <property type="protein sequence ID" value="GAA2778446.1"/>
    <property type="molecule type" value="Genomic_DNA"/>
</dbReference>
<dbReference type="PROSITE" id="PS50931">
    <property type="entry name" value="HTH_LYSR"/>
    <property type="match status" value="1"/>
</dbReference>
<dbReference type="SUPFAM" id="SSF46785">
    <property type="entry name" value="Winged helix' DNA-binding domain"/>
    <property type="match status" value="1"/>
</dbReference>
<feature type="domain" description="HTH lysR-type" evidence="5">
    <location>
        <begin position="1"/>
        <end position="58"/>
    </location>
</feature>
<dbReference type="CDD" id="cd08423">
    <property type="entry name" value="PBP2_LTTR_like_6"/>
    <property type="match status" value="1"/>
</dbReference>
<dbReference type="Pfam" id="PF00126">
    <property type="entry name" value="HTH_1"/>
    <property type="match status" value="1"/>
</dbReference>
<dbReference type="PANTHER" id="PTHR30346:SF29">
    <property type="entry name" value="LYSR SUBSTRATE-BINDING"/>
    <property type="match status" value="1"/>
</dbReference>
<evidence type="ECO:0000259" key="5">
    <source>
        <dbReference type="PROSITE" id="PS50931"/>
    </source>
</evidence>
<keyword evidence="3" id="KW-0238">DNA-binding</keyword>
<dbReference type="RefSeq" id="WP_344678164.1">
    <property type="nucleotide sequence ID" value="NZ_BAAAUX010000005.1"/>
</dbReference>
<dbReference type="InterPro" id="IPR036388">
    <property type="entry name" value="WH-like_DNA-bd_sf"/>
</dbReference>
<organism evidence="6 7">
    <name type="scientific">Saccharopolyspora taberi</name>
    <dbReference type="NCBI Taxonomy" id="60895"/>
    <lineage>
        <taxon>Bacteria</taxon>
        <taxon>Bacillati</taxon>
        <taxon>Actinomycetota</taxon>
        <taxon>Actinomycetes</taxon>
        <taxon>Pseudonocardiales</taxon>
        <taxon>Pseudonocardiaceae</taxon>
        <taxon>Saccharopolyspora</taxon>
    </lineage>
</organism>
<evidence type="ECO:0000313" key="7">
    <source>
        <dbReference type="Proteomes" id="UP001500979"/>
    </source>
</evidence>
<keyword evidence="4" id="KW-0804">Transcription</keyword>
<gene>
    <name evidence="6" type="ORF">GCM10010470_09700</name>
</gene>
<dbReference type="InterPro" id="IPR011991">
    <property type="entry name" value="ArsR-like_HTH"/>
</dbReference>
<keyword evidence="7" id="KW-1185">Reference proteome</keyword>
<dbReference type="Proteomes" id="UP001500979">
    <property type="component" value="Unassembled WGS sequence"/>
</dbReference>
<dbReference type="InterPro" id="IPR000847">
    <property type="entry name" value="LysR_HTH_N"/>
</dbReference>
<dbReference type="Gene3D" id="3.40.190.10">
    <property type="entry name" value="Periplasmic binding protein-like II"/>
    <property type="match status" value="2"/>
</dbReference>
<evidence type="ECO:0000256" key="3">
    <source>
        <dbReference type="ARBA" id="ARBA00023125"/>
    </source>
</evidence>
<dbReference type="SUPFAM" id="SSF53850">
    <property type="entry name" value="Periplasmic binding protein-like II"/>
    <property type="match status" value="1"/>
</dbReference>
<dbReference type="PANTHER" id="PTHR30346">
    <property type="entry name" value="TRANSCRIPTIONAL DUAL REGULATOR HCAR-RELATED"/>
    <property type="match status" value="1"/>
</dbReference>
<name>A0ABN3V555_9PSEU</name>
<dbReference type="InterPro" id="IPR005119">
    <property type="entry name" value="LysR_subst-bd"/>
</dbReference>
<dbReference type="InterPro" id="IPR036390">
    <property type="entry name" value="WH_DNA-bd_sf"/>
</dbReference>
<proteinExistence type="inferred from homology"/>
<accession>A0ABN3V555</accession>
<evidence type="ECO:0000256" key="1">
    <source>
        <dbReference type="ARBA" id="ARBA00009437"/>
    </source>
</evidence>
<protein>
    <submittedName>
        <fullName evidence="6">LysR family transcriptional regulator</fullName>
    </submittedName>
</protein>
<evidence type="ECO:0000313" key="6">
    <source>
        <dbReference type="EMBL" id="GAA2778446.1"/>
    </source>
</evidence>
<evidence type="ECO:0000256" key="2">
    <source>
        <dbReference type="ARBA" id="ARBA00023015"/>
    </source>
</evidence>